<organism evidence="3 4">
    <name type="scientific">Magallana gigas</name>
    <name type="common">Pacific oyster</name>
    <name type="synonym">Crassostrea gigas</name>
    <dbReference type="NCBI Taxonomy" id="29159"/>
    <lineage>
        <taxon>Eukaryota</taxon>
        <taxon>Metazoa</taxon>
        <taxon>Spiralia</taxon>
        <taxon>Lophotrochozoa</taxon>
        <taxon>Mollusca</taxon>
        <taxon>Bivalvia</taxon>
        <taxon>Autobranchia</taxon>
        <taxon>Pteriomorphia</taxon>
        <taxon>Ostreida</taxon>
        <taxon>Ostreoidea</taxon>
        <taxon>Ostreidae</taxon>
        <taxon>Magallana</taxon>
    </lineage>
</organism>
<feature type="chain" id="PRO_5036448799" description="PID domain-containing protein" evidence="2">
    <location>
        <begin position="28"/>
        <end position="669"/>
    </location>
</feature>
<feature type="compositionally biased region" description="Low complexity" evidence="1">
    <location>
        <begin position="435"/>
        <end position="445"/>
    </location>
</feature>
<evidence type="ECO:0008006" key="5">
    <source>
        <dbReference type="Google" id="ProtNLM"/>
    </source>
</evidence>
<evidence type="ECO:0000313" key="4">
    <source>
        <dbReference type="Proteomes" id="UP000005408"/>
    </source>
</evidence>
<feature type="region of interest" description="Disordered" evidence="1">
    <location>
        <begin position="398"/>
        <end position="669"/>
    </location>
</feature>
<feature type="compositionally biased region" description="Basic and acidic residues" evidence="1">
    <location>
        <begin position="658"/>
        <end position="669"/>
    </location>
</feature>
<feature type="compositionally biased region" description="Basic and acidic residues" evidence="1">
    <location>
        <begin position="606"/>
        <end position="618"/>
    </location>
</feature>
<feature type="compositionally biased region" description="Low complexity" evidence="1">
    <location>
        <begin position="534"/>
        <end position="545"/>
    </location>
</feature>
<sequence length="669" mass="74668">MSPTSRCLFSEIVTLVRLVLVMPATNATSERTFSSLRRVKTLVPRVNTDRNMVIQREEQILVRRRVLYIGSSVPLETTEGLEAIQQPLRDRYPVGDNAQIQGIDAWVNILPSGIRMQYVRDASTVIEFPIFSLTLCAAVRQVRSVNGATGEMTSKFVSLTSQQAGGANSKNPAIFTAITRRTKGRKVLECHGFLCSNDQDALELVKATKFIDAKYKQRGTTSNRSSFVAPSHPTQIPQPQSGRVEKIVNGGTGILNGNVPNGNMKADLHPSGFNDVRLQTGEVVESVKDAAPEFYDTVPTTGYFYSGANTEVKKYNIEKLGEKAYSDIGPSRTPRPIQQRPQHPTISARGGPMPPPMVIPGPRMMGPPGRHPMMVPPPPGRPIMVGPRARFFSPPPPMIRRPMYGGPPPPPGAMMYGPPPPPIYVRRPKQRPRSGSRSNSSSSGSERGRDPDDTFAKRMANGNSDSGSDISGYRPPTPPRDYEMNLEDRKRERLSRRDKHERRRRRSRSPPEGRGPQRMMYPGYPPAPFMHPVYGPIYPTIYGYGRSRSVPPPMRYPTDAKPSKKKEKKNKKKNRNNAPPPETGFGGYTSEIPFGAFPAPGPYDSQLRRPRDFRREENQFLNEKSFSQSMKEQTRVSKGNPNGDQYPTAYELNNAGNDDDRQIESEFIY</sequence>
<feature type="signal peptide" evidence="2">
    <location>
        <begin position="1"/>
        <end position="27"/>
    </location>
</feature>
<name>A0A8W8K5I0_MAGGI</name>
<feature type="compositionally biased region" description="Basic and acidic residues" evidence="1">
    <location>
        <begin position="480"/>
        <end position="491"/>
    </location>
</feature>
<feature type="compositionally biased region" description="Basic residues" evidence="1">
    <location>
        <begin position="563"/>
        <end position="575"/>
    </location>
</feature>
<keyword evidence="2" id="KW-0732">Signal</keyword>
<keyword evidence="4" id="KW-1185">Reference proteome</keyword>
<dbReference type="Proteomes" id="UP000005408">
    <property type="component" value="Unassembled WGS sequence"/>
</dbReference>
<dbReference type="PANTHER" id="PTHR21219:SF3">
    <property type="entry name" value="FI19613P1"/>
    <property type="match status" value="1"/>
</dbReference>
<feature type="compositionally biased region" description="Low complexity" evidence="1">
    <location>
        <begin position="461"/>
        <end position="472"/>
    </location>
</feature>
<reference evidence="3" key="1">
    <citation type="submission" date="2022-08" db="UniProtKB">
        <authorList>
            <consortium name="EnsemblMetazoa"/>
        </authorList>
    </citation>
    <scope>IDENTIFICATION</scope>
    <source>
        <strain evidence="3">05x7-T-G4-1.051#20</strain>
    </source>
</reference>
<proteinExistence type="predicted"/>
<accession>A0A8W8K5I0</accession>
<protein>
    <recommendedName>
        <fullName evidence="5">PID domain-containing protein</fullName>
    </recommendedName>
</protein>
<feature type="compositionally biased region" description="Polar residues" evidence="1">
    <location>
        <begin position="619"/>
        <end position="645"/>
    </location>
</feature>
<evidence type="ECO:0000256" key="2">
    <source>
        <dbReference type="SAM" id="SignalP"/>
    </source>
</evidence>
<dbReference type="PANTHER" id="PTHR21219">
    <property type="entry name" value="FI19613P1"/>
    <property type="match status" value="1"/>
</dbReference>
<feature type="region of interest" description="Disordered" evidence="1">
    <location>
        <begin position="325"/>
        <end position="353"/>
    </location>
</feature>
<feature type="compositionally biased region" description="Pro residues" evidence="1">
    <location>
        <begin position="398"/>
        <end position="423"/>
    </location>
</feature>
<dbReference type="AlphaFoldDB" id="A0A8W8K5I0"/>
<feature type="compositionally biased region" description="Basic and acidic residues" evidence="1">
    <location>
        <begin position="446"/>
        <end position="456"/>
    </location>
</feature>
<feature type="compositionally biased region" description="Basic residues" evidence="1">
    <location>
        <begin position="492"/>
        <end position="508"/>
    </location>
</feature>
<evidence type="ECO:0000313" key="3">
    <source>
        <dbReference type="EnsemblMetazoa" id="G22052.1:cds"/>
    </source>
</evidence>
<dbReference type="EnsemblMetazoa" id="G22052.1">
    <property type="protein sequence ID" value="G22052.1:cds"/>
    <property type="gene ID" value="G22052"/>
</dbReference>
<evidence type="ECO:0000256" key="1">
    <source>
        <dbReference type="SAM" id="MobiDB-lite"/>
    </source>
</evidence>